<dbReference type="EMBL" id="VSWD01000008">
    <property type="protein sequence ID" value="KAK3095260.1"/>
    <property type="molecule type" value="Genomic_DNA"/>
</dbReference>
<dbReference type="Gene3D" id="6.20.430.10">
    <property type="match status" value="1"/>
</dbReference>
<comment type="subcellular location">
    <subcellularLocation>
        <location evidence="2">Cell junction</location>
    </subcellularLocation>
    <subcellularLocation>
        <location evidence="3">Cytoplasm</location>
    </subcellularLocation>
    <subcellularLocation>
        <location evidence="1">Nucleus</location>
    </subcellularLocation>
</comment>
<evidence type="ECO:0000256" key="14">
    <source>
        <dbReference type="SAM" id="Coils"/>
    </source>
</evidence>
<keyword evidence="4" id="KW-0963">Cytoplasm</keyword>
<evidence type="ECO:0000256" key="7">
    <source>
        <dbReference type="ARBA" id="ARBA00022737"/>
    </source>
</evidence>
<comment type="caution">
    <text evidence="17">The sequence shown here is derived from an EMBL/GenBank/DDBJ whole genome shotgun (WGS) entry which is preliminary data.</text>
</comment>
<evidence type="ECO:0000256" key="9">
    <source>
        <dbReference type="ARBA" id="ARBA00023015"/>
    </source>
</evidence>
<keyword evidence="14" id="KW-0175">Coiled coil</keyword>
<dbReference type="InterPro" id="IPR001202">
    <property type="entry name" value="WW_dom"/>
</dbReference>
<keyword evidence="5" id="KW-0678">Repressor</keyword>
<evidence type="ECO:0000313" key="17">
    <source>
        <dbReference type="EMBL" id="KAK3095260.1"/>
    </source>
</evidence>
<protein>
    <recommendedName>
        <fullName evidence="16">WW domain-containing protein</fullName>
    </recommendedName>
</protein>
<sequence length="443" mass="48784">MSQDLQEPRKGTQVVHVRENSGNELDALFSVVAMNPQQSGTGGQVPLRMRNLPASFWKPPEPNRHVKQGSNDSTGYPGNLQPGTNLPIHMRTQSSPATLGTGLSAAPPPQAQHTRQHSCDALLDSEPPLPPGWEMAKTQDGQRYYLNHDLQVTTWQDPRKTVSNNALNTAHRTPPNSQSPNVSMQNLGPLPPGWEQACTPEGDVYYINHMERTTSWYDPRIPERMQQLRINTNQLPGGPPGGPGGPGGPVPRQMAAQMGQMPNRGQSIPVSNTSPVSIQYSKLQIEKELLRKRQEDLQRQEMMLRAQMQQNHPAGQGEKTELTTVTDPFLGQSPNTNHIKQESGDSGVGGMGSGGSYTLSRTPEDFLSNVSEMEQDPAHRQGEFNNMDIGNIGGNEESSNMDSEDLVPSLQEDISSELLNDMENVLNTNKLDNMLNENLLTWL</sequence>
<keyword evidence="9" id="KW-0805">Transcription regulation</keyword>
<dbReference type="SUPFAM" id="SSF51045">
    <property type="entry name" value="WW domain"/>
    <property type="match status" value="2"/>
</dbReference>
<dbReference type="PANTHER" id="PTHR17616">
    <property type="entry name" value="YES-ASSOCIATED PROTEIN YAP1 FAMILY MEMBER"/>
    <property type="match status" value="1"/>
</dbReference>
<dbReference type="Gene3D" id="2.20.70.10">
    <property type="match status" value="2"/>
</dbReference>
<dbReference type="CDD" id="cd00201">
    <property type="entry name" value="WW"/>
    <property type="match status" value="2"/>
</dbReference>
<dbReference type="InterPro" id="IPR036020">
    <property type="entry name" value="WW_dom_sf"/>
</dbReference>
<feature type="domain" description="WW" evidence="16">
    <location>
        <begin position="127"/>
        <end position="160"/>
    </location>
</feature>
<evidence type="ECO:0000256" key="15">
    <source>
        <dbReference type="SAM" id="MobiDB-lite"/>
    </source>
</evidence>
<evidence type="ECO:0000259" key="16">
    <source>
        <dbReference type="PROSITE" id="PS50020"/>
    </source>
</evidence>
<evidence type="ECO:0000256" key="8">
    <source>
        <dbReference type="ARBA" id="ARBA00022949"/>
    </source>
</evidence>
<gene>
    <name evidence="17" type="ORF">FSP39_012302</name>
</gene>
<keyword evidence="7" id="KW-0677">Repeat</keyword>
<dbReference type="SMART" id="SM00456">
    <property type="entry name" value="WW"/>
    <property type="match status" value="2"/>
</dbReference>
<evidence type="ECO:0000313" key="18">
    <source>
        <dbReference type="Proteomes" id="UP001186944"/>
    </source>
</evidence>
<dbReference type="GO" id="GO:0003713">
    <property type="term" value="F:transcription coactivator activity"/>
    <property type="evidence" value="ECO:0007669"/>
    <property type="project" value="TreeGrafter"/>
</dbReference>
<dbReference type="InterPro" id="IPR051583">
    <property type="entry name" value="YAP1"/>
</dbReference>
<evidence type="ECO:0000256" key="4">
    <source>
        <dbReference type="ARBA" id="ARBA00022490"/>
    </source>
</evidence>
<feature type="region of interest" description="Disordered" evidence="15">
    <location>
        <begin position="381"/>
        <end position="407"/>
    </location>
</feature>
<evidence type="ECO:0000256" key="1">
    <source>
        <dbReference type="ARBA" id="ARBA00004123"/>
    </source>
</evidence>
<evidence type="ECO:0000256" key="13">
    <source>
        <dbReference type="ARBA" id="ARBA00038057"/>
    </source>
</evidence>
<dbReference type="Pfam" id="PF15238">
    <property type="entry name" value="TEADIR3"/>
    <property type="match status" value="1"/>
</dbReference>
<accession>A0AA88XZV7</accession>
<comment type="similarity">
    <text evidence="13">Belongs to the YAP1 family.</text>
</comment>
<dbReference type="GO" id="GO:0070161">
    <property type="term" value="C:anchoring junction"/>
    <property type="evidence" value="ECO:0007669"/>
    <property type="project" value="UniProtKB-SubCell"/>
</dbReference>
<dbReference type="GO" id="GO:0005634">
    <property type="term" value="C:nucleus"/>
    <property type="evidence" value="ECO:0007669"/>
    <property type="project" value="UniProtKB-SubCell"/>
</dbReference>
<keyword evidence="12" id="KW-0539">Nucleus</keyword>
<keyword evidence="10" id="KW-0010">Activator</keyword>
<evidence type="ECO:0000256" key="2">
    <source>
        <dbReference type="ARBA" id="ARBA00004282"/>
    </source>
</evidence>
<dbReference type="PROSITE" id="PS50020">
    <property type="entry name" value="WW_DOMAIN_2"/>
    <property type="match status" value="2"/>
</dbReference>
<feature type="region of interest" description="Disordered" evidence="15">
    <location>
        <begin position="337"/>
        <end position="358"/>
    </location>
</feature>
<keyword evidence="11" id="KW-0804">Transcription</keyword>
<dbReference type="PANTHER" id="PTHR17616:SF8">
    <property type="entry name" value="TRANSCRIPTIONAL COACTIVATOR YORKIE"/>
    <property type="match status" value="1"/>
</dbReference>
<keyword evidence="8" id="KW-0965">Cell junction</keyword>
<feature type="compositionally biased region" description="Polar residues" evidence="15">
    <location>
        <begin position="68"/>
        <end position="84"/>
    </location>
</feature>
<feature type="region of interest" description="Disordered" evidence="15">
    <location>
        <begin position="56"/>
        <end position="131"/>
    </location>
</feature>
<evidence type="ECO:0000256" key="11">
    <source>
        <dbReference type="ARBA" id="ARBA00023163"/>
    </source>
</evidence>
<organism evidence="17 18">
    <name type="scientific">Pinctada imbricata</name>
    <name type="common">Atlantic pearl-oyster</name>
    <name type="synonym">Pinctada martensii</name>
    <dbReference type="NCBI Taxonomy" id="66713"/>
    <lineage>
        <taxon>Eukaryota</taxon>
        <taxon>Metazoa</taxon>
        <taxon>Spiralia</taxon>
        <taxon>Lophotrochozoa</taxon>
        <taxon>Mollusca</taxon>
        <taxon>Bivalvia</taxon>
        <taxon>Autobranchia</taxon>
        <taxon>Pteriomorphia</taxon>
        <taxon>Pterioida</taxon>
        <taxon>Pterioidea</taxon>
        <taxon>Pteriidae</taxon>
        <taxon>Pinctada</taxon>
    </lineage>
</organism>
<feature type="domain" description="WW" evidence="16">
    <location>
        <begin position="188"/>
        <end position="221"/>
    </location>
</feature>
<keyword evidence="6" id="KW-0597">Phosphoprotein</keyword>
<feature type="region of interest" description="Disordered" evidence="15">
    <location>
        <begin position="232"/>
        <end position="255"/>
    </location>
</feature>
<dbReference type="InterPro" id="IPR053819">
    <property type="entry name" value="TEADIR3_omega_loop"/>
</dbReference>
<dbReference type="FunFam" id="2.20.70.10:FF:000012">
    <property type="entry name" value="transcriptional coactivator YAP1 isoform X2"/>
    <property type="match status" value="1"/>
</dbReference>
<keyword evidence="18" id="KW-1185">Reference proteome</keyword>
<name>A0AA88XZV7_PINIB</name>
<evidence type="ECO:0000256" key="3">
    <source>
        <dbReference type="ARBA" id="ARBA00004496"/>
    </source>
</evidence>
<dbReference type="GO" id="GO:0005737">
    <property type="term" value="C:cytoplasm"/>
    <property type="evidence" value="ECO:0007669"/>
    <property type="project" value="UniProtKB-SubCell"/>
</dbReference>
<dbReference type="PROSITE" id="PS01159">
    <property type="entry name" value="WW_DOMAIN_1"/>
    <property type="match status" value="2"/>
</dbReference>
<dbReference type="Pfam" id="PF00397">
    <property type="entry name" value="WW"/>
    <property type="match status" value="2"/>
</dbReference>
<dbReference type="FunFam" id="2.20.70.10:FF:000019">
    <property type="entry name" value="Putative transcriptional coactivator YAP1"/>
    <property type="match status" value="1"/>
</dbReference>
<dbReference type="GO" id="GO:0035329">
    <property type="term" value="P:hippo signaling"/>
    <property type="evidence" value="ECO:0007669"/>
    <property type="project" value="TreeGrafter"/>
</dbReference>
<dbReference type="GO" id="GO:0045944">
    <property type="term" value="P:positive regulation of transcription by RNA polymerase II"/>
    <property type="evidence" value="ECO:0007669"/>
    <property type="project" value="TreeGrafter"/>
</dbReference>
<feature type="compositionally biased region" description="Gly residues" evidence="15">
    <location>
        <begin position="346"/>
        <end position="355"/>
    </location>
</feature>
<dbReference type="Proteomes" id="UP001186944">
    <property type="component" value="Unassembled WGS sequence"/>
</dbReference>
<feature type="coiled-coil region" evidence="14">
    <location>
        <begin position="280"/>
        <end position="307"/>
    </location>
</feature>
<feature type="compositionally biased region" description="Pro residues" evidence="15">
    <location>
        <begin position="237"/>
        <end position="249"/>
    </location>
</feature>
<proteinExistence type="inferred from homology"/>
<reference evidence="17" key="1">
    <citation type="submission" date="2019-08" db="EMBL/GenBank/DDBJ databases">
        <title>The improved chromosome-level genome for the pearl oyster Pinctada fucata martensii using PacBio sequencing and Hi-C.</title>
        <authorList>
            <person name="Zheng Z."/>
        </authorList>
    </citation>
    <scope>NUCLEOTIDE SEQUENCE</scope>
    <source>
        <strain evidence="17">ZZ-2019</strain>
        <tissue evidence="17">Adductor muscle</tissue>
    </source>
</reference>
<evidence type="ECO:0000256" key="10">
    <source>
        <dbReference type="ARBA" id="ARBA00023159"/>
    </source>
</evidence>
<evidence type="ECO:0000256" key="6">
    <source>
        <dbReference type="ARBA" id="ARBA00022553"/>
    </source>
</evidence>
<evidence type="ECO:0000256" key="12">
    <source>
        <dbReference type="ARBA" id="ARBA00023242"/>
    </source>
</evidence>
<evidence type="ECO:0000256" key="5">
    <source>
        <dbReference type="ARBA" id="ARBA00022491"/>
    </source>
</evidence>
<dbReference type="AlphaFoldDB" id="A0AA88XZV7"/>